<evidence type="ECO:0000313" key="2">
    <source>
        <dbReference type="EMBL" id="ROV95743.1"/>
    </source>
</evidence>
<feature type="chain" id="PRO_5019464897" description="Cyanovirin-N domain-containing protein" evidence="1">
    <location>
        <begin position="20"/>
        <end position="103"/>
    </location>
</feature>
<gene>
    <name evidence="2" type="ORF">VMCG_07599</name>
</gene>
<dbReference type="Proteomes" id="UP000283895">
    <property type="component" value="Unassembled WGS sequence"/>
</dbReference>
<sequence>MFAPRIITAILSLTSAAFAAPNANAALETKNVATDTTCWVGHIHDTCHGHQNGCTPDGIYVTCQGNDSGGQMIYNNMCSPPGSPHGTLPGTCHCIENTGESSC</sequence>
<name>A0A423VXD4_9PEZI</name>
<keyword evidence="3" id="KW-1185">Reference proteome</keyword>
<evidence type="ECO:0000256" key="1">
    <source>
        <dbReference type="SAM" id="SignalP"/>
    </source>
</evidence>
<proteinExistence type="predicted"/>
<accession>A0A423VXD4</accession>
<dbReference type="AlphaFoldDB" id="A0A423VXD4"/>
<dbReference type="OrthoDB" id="4699605at2759"/>
<reference evidence="2 3" key="1">
    <citation type="submission" date="2015-09" db="EMBL/GenBank/DDBJ databases">
        <title>Host preference determinants of Valsa canker pathogens revealed by comparative genomics.</title>
        <authorList>
            <person name="Yin Z."/>
            <person name="Huang L."/>
        </authorList>
    </citation>
    <scope>NUCLEOTIDE SEQUENCE [LARGE SCALE GENOMIC DNA]</scope>
    <source>
        <strain evidence="2 3">03-1</strain>
    </source>
</reference>
<comment type="caution">
    <text evidence="2">The sequence shown here is derived from an EMBL/GenBank/DDBJ whole genome shotgun (WGS) entry which is preliminary data.</text>
</comment>
<dbReference type="EMBL" id="LKEA01000035">
    <property type="protein sequence ID" value="ROV95743.1"/>
    <property type="molecule type" value="Genomic_DNA"/>
</dbReference>
<evidence type="ECO:0008006" key="4">
    <source>
        <dbReference type="Google" id="ProtNLM"/>
    </source>
</evidence>
<protein>
    <recommendedName>
        <fullName evidence="4">Cyanovirin-N domain-containing protein</fullName>
    </recommendedName>
</protein>
<organism evidence="2 3">
    <name type="scientific">Cytospora schulzeri</name>
    <dbReference type="NCBI Taxonomy" id="448051"/>
    <lineage>
        <taxon>Eukaryota</taxon>
        <taxon>Fungi</taxon>
        <taxon>Dikarya</taxon>
        <taxon>Ascomycota</taxon>
        <taxon>Pezizomycotina</taxon>
        <taxon>Sordariomycetes</taxon>
        <taxon>Sordariomycetidae</taxon>
        <taxon>Diaporthales</taxon>
        <taxon>Cytosporaceae</taxon>
        <taxon>Cytospora</taxon>
    </lineage>
</organism>
<evidence type="ECO:0000313" key="3">
    <source>
        <dbReference type="Proteomes" id="UP000283895"/>
    </source>
</evidence>
<keyword evidence="1" id="KW-0732">Signal</keyword>
<feature type="signal peptide" evidence="1">
    <location>
        <begin position="1"/>
        <end position="19"/>
    </location>
</feature>